<dbReference type="PANTHER" id="PTHR34227:SF1">
    <property type="entry name" value="DIMETHYL SULFOXIDE REDUCTASE CHAPERONE-RELATED"/>
    <property type="match status" value="1"/>
</dbReference>
<dbReference type="PANTHER" id="PTHR34227">
    <property type="entry name" value="CHAPERONE PROTEIN YCDY"/>
    <property type="match status" value="1"/>
</dbReference>
<proteinExistence type="predicted"/>
<evidence type="ECO:0000256" key="1">
    <source>
        <dbReference type="ARBA" id="ARBA00023186"/>
    </source>
</evidence>
<organism evidence="2 3">
    <name type="scientific">Ferrimonas sediminum</name>
    <dbReference type="NCBI Taxonomy" id="718193"/>
    <lineage>
        <taxon>Bacteria</taxon>
        <taxon>Pseudomonadati</taxon>
        <taxon>Pseudomonadota</taxon>
        <taxon>Gammaproteobacteria</taxon>
        <taxon>Alteromonadales</taxon>
        <taxon>Ferrimonadaceae</taxon>
        <taxon>Ferrimonas</taxon>
    </lineage>
</organism>
<accession>A0A1G8WG42</accession>
<gene>
    <name evidence="2" type="ORF">SAMN04488540_11353</name>
</gene>
<dbReference type="SUPFAM" id="SSF89155">
    <property type="entry name" value="TorD-like"/>
    <property type="match status" value="1"/>
</dbReference>
<keyword evidence="1" id="KW-0143">Chaperone</keyword>
<dbReference type="EMBL" id="FNEM01000013">
    <property type="protein sequence ID" value="SDJ77146.1"/>
    <property type="molecule type" value="Genomic_DNA"/>
</dbReference>
<evidence type="ECO:0000313" key="2">
    <source>
        <dbReference type="EMBL" id="SDJ77146.1"/>
    </source>
</evidence>
<dbReference type="InterPro" id="IPR050289">
    <property type="entry name" value="TorD/DmsD_chaperones"/>
</dbReference>
<dbReference type="Pfam" id="PF02613">
    <property type="entry name" value="Nitrate_red_del"/>
    <property type="match status" value="1"/>
</dbReference>
<name>A0A1G8WG42_9GAMM</name>
<dbReference type="AlphaFoldDB" id="A0A1G8WG42"/>
<dbReference type="OrthoDB" id="9795302at2"/>
<dbReference type="RefSeq" id="WP_090366546.1">
    <property type="nucleotide sequence ID" value="NZ_FNEM01000013.1"/>
</dbReference>
<dbReference type="InterPro" id="IPR036411">
    <property type="entry name" value="TorD-like_sf"/>
</dbReference>
<dbReference type="Proteomes" id="UP000199527">
    <property type="component" value="Unassembled WGS sequence"/>
</dbReference>
<dbReference type="Gene3D" id="1.10.3480.10">
    <property type="entry name" value="TorD-like"/>
    <property type="match status" value="1"/>
</dbReference>
<reference evidence="3" key="1">
    <citation type="submission" date="2016-10" db="EMBL/GenBank/DDBJ databases">
        <authorList>
            <person name="Varghese N."/>
            <person name="Submissions S."/>
        </authorList>
    </citation>
    <scope>NUCLEOTIDE SEQUENCE [LARGE SCALE GENOMIC DNA]</scope>
    <source>
        <strain evidence="3">DSM 23317</strain>
    </source>
</reference>
<sequence>MEAGNNLRAAGFYVFKSLFFGIQKQELENLVEYLKLFKPDSELIEEASAHLAEPEALELEYNRLCVGPYKLVAPPYESVYVGPTRETFTEATDRVLLCYQQMGLMADGSRGEPADFFGNELEFLYVLHARLLEEVDAEGAKTQELIEGFLSQHLGCWYRPFLKDIRSHSSQKFWCLVADEIEELIDTTITASKKLCNGAV</sequence>
<evidence type="ECO:0000313" key="3">
    <source>
        <dbReference type="Proteomes" id="UP000199527"/>
    </source>
</evidence>
<protein>
    <submittedName>
        <fullName evidence="2">Nitrate reductase delta subunit</fullName>
    </submittedName>
</protein>
<dbReference type="InterPro" id="IPR020945">
    <property type="entry name" value="DMSO/NO3_reduct_chaperone"/>
</dbReference>
<keyword evidence="3" id="KW-1185">Reference proteome</keyword>